<feature type="transmembrane region" description="Helical" evidence="6">
    <location>
        <begin position="217"/>
        <end position="238"/>
    </location>
</feature>
<dbReference type="PANTHER" id="PTHR30569:SF0">
    <property type="entry name" value="CYTOSINE PERMEASE"/>
    <property type="match status" value="1"/>
</dbReference>
<accession>A0ABS2R803</accession>
<evidence type="ECO:0000256" key="3">
    <source>
        <dbReference type="ARBA" id="ARBA00022692"/>
    </source>
</evidence>
<evidence type="ECO:0000313" key="8">
    <source>
        <dbReference type="Proteomes" id="UP000823485"/>
    </source>
</evidence>
<keyword evidence="3 6" id="KW-0812">Transmembrane</keyword>
<comment type="similarity">
    <text evidence="2">Belongs to the purine-cytosine permease (2.A.39) family.</text>
</comment>
<comment type="caution">
    <text evidence="7">The sequence shown here is derived from an EMBL/GenBank/DDBJ whole genome shotgun (WGS) entry which is preliminary data.</text>
</comment>
<proteinExistence type="inferred from homology"/>
<dbReference type="InterPro" id="IPR001248">
    <property type="entry name" value="Pur-cyt_permease"/>
</dbReference>
<evidence type="ECO:0000256" key="5">
    <source>
        <dbReference type="ARBA" id="ARBA00023136"/>
    </source>
</evidence>
<reference evidence="7 8" key="1">
    <citation type="submission" date="2021-01" db="EMBL/GenBank/DDBJ databases">
        <title>Genomic Encyclopedia of Type Strains, Phase IV (KMG-IV): sequencing the most valuable type-strain genomes for metagenomic binning, comparative biology and taxonomic classification.</title>
        <authorList>
            <person name="Goeker M."/>
        </authorList>
    </citation>
    <scope>NUCLEOTIDE SEQUENCE [LARGE SCALE GENOMIC DNA]</scope>
    <source>
        <strain evidence="7 8">DSM 105453</strain>
    </source>
</reference>
<feature type="transmembrane region" description="Helical" evidence="6">
    <location>
        <begin position="38"/>
        <end position="62"/>
    </location>
</feature>
<organism evidence="7 8">
    <name type="scientific">Siminovitchia thermophila</name>
    <dbReference type="NCBI Taxonomy" id="1245522"/>
    <lineage>
        <taxon>Bacteria</taxon>
        <taxon>Bacillati</taxon>
        <taxon>Bacillota</taxon>
        <taxon>Bacilli</taxon>
        <taxon>Bacillales</taxon>
        <taxon>Bacillaceae</taxon>
        <taxon>Siminovitchia</taxon>
    </lineage>
</organism>
<sequence>MGNTAVKKTTTTTNESNVIKSEEYYSTNPIPYKDRKSWLGVAAIFFGMTAAISSFATGGGLIVNLTLTQATLSLGIATAILLCLFYIPMGVIGAKEGLNTYMVGEAAFGKKGTNIATGMVIGALPAFGWYGVQVSIAAEALNQAFGGHTNLVPLFMIIIGLLFVVPALFGITSMAWLDYVSIPAILGITILGVIKVFNTSDLSHVLSYQPATTESLFWGINIVIGSMVAGASFAPDYTRWTHPKVSSVSLSGIVGIVAPLIILTLIGAMMALTATTLGVDEPWNISQVLSVLGLPAIALIFVILLQWTTNIVAAYSAGLALTKAFGWSRFWWTLIVAIVGTALSIFGIVKFFLLFLGLLAVFVSPVAGVLISEYFFVSKGQFNRKEGFYWPGIITWLIGGFVAYFIPYFIPAVNGFIISFVLYTVYHKFIKKTPNEKVAE</sequence>
<feature type="transmembrane region" description="Helical" evidence="6">
    <location>
        <begin position="292"/>
        <end position="318"/>
    </location>
</feature>
<feature type="transmembrane region" description="Helical" evidence="6">
    <location>
        <begin position="74"/>
        <end position="94"/>
    </location>
</feature>
<feature type="transmembrane region" description="Helical" evidence="6">
    <location>
        <begin position="115"/>
        <end position="132"/>
    </location>
</feature>
<comment type="subcellular location">
    <subcellularLocation>
        <location evidence="1">Membrane</location>
        <topology evidence="1">Multi-pass membrane protein</topology>
    </subcellularLocation>
</comment>
<dbReference type="PANTHER" id="PTHR30569">
    <property type="entry name" value="CYTOSINE TRANSPORTER CODB"/>
    <property type="match status" value="1"/>
</dbReference>
<evidence type="ECO:0000313" key="7">
    <source>
        <dbReference type="EMBL" id="MBM7714988.1"/>
    </source>
</evidence>
<evidence type="ECO:0000256" key="6">
    <source>
        <dbReference type="SAM" id="Phobius"/>
    </source>
</evidence>
<gene>
    <name evidence="7" type="ORF">JOC94_001960</name>
</gene>
<dbReference type="Pfam" id="PF02133">
    <property type="entry name" value="Transp_cyt_pur"/>
    <property type="match status" value="1"/>
</dbReference>
<dbReference type="EMBL" id="JAFBFH010000011">
    <property type="protein sequence ID" value="MBM7714988.1"/>
    <property type="molecule type" value="Genomic_DNA"/>
</dbReference>
<keyword evidence="4 6" id="KW-1133">Transmembrane helix</keyword>
<evidence type="ECO:0000256" key="1">
    <source>
        <dbReference type="ARBA" id="ARBA00004141"/>
    </source>
</evidence>
<keyword evidence="8" id="KW-1185">Reference proteome</keyword>
<evidence type="ECO:0000256" key="2">
    <source>
        <dbReference type="ARBA" id="ARBA00008974"/>
    </source>
</evidence>
<feature type="transmembrane region" description="Helical" evidence="6">
    <location>
        <begin position="355"/>
        <end position="376"/>
    </location>
</feature>
<feature type="transmembrane region" description="Helical" evidence="6">
    <location>
        <begin position="330"/>
        <end position="349"/>
    </location>
</feature>
<name>A0ABS2R803_9BACI</name>
<dbReference type="InterPro" id="IPR030191">
    <property type="entry name" value="CodB"/>
</dbReference>
<feature type="transmembrane region" description="Helical" evidence="6">
    <location>
        <begin position="176"/>
        <end position="197"/>
    </location>
</feature>
<dbReference type="Gene3D" id="1.10.4160.10">
    <property type="entry name" value="Hydantoin permease"/>
    <property type="match status" value="1"/>
</dbReference>
<dbReference type="RefSeq" id="WP_077114400.1">
    <property type="nucleotide sequence ID" value="NZ_JAFBFH010000011.1"/>
</dbReference>
<keyword evidence="5 6" id="KW-0472">Membrane</keyword>
<protein>
    <submittedName>
        <fullName evidence="7">Cytosine permease</fullName>
    </submittedName>
</protein>
<feature type="transmembrane region" description="Helical" evidence="6">
    <location>
        <begin position="250"/>
        <end position="272"/>
    </location>
</feature>
<feature type="transmembrane region" description="Helical" evidence="6">
    <location>
        <begin position="152"/>
        <end position="169"/>
    </location>
</feature>
<dbReference type="Proteomes" id="UP000823485">
    <property type="component" value="Unassembled WGS sequence"/>
</dbReference>
<evidence type="ECO:0000256" key="4">
    <source>
        <dbReference type="ARBA" id="ARBA00022989"/>
    </source>
</evidence>
<feature type="transmembrane region" description="Helical" evidence="6">
    <location>
        <begin position="388"/>
        <end position="406"/>
    </location>
</feature>